<proteinExistence type="predicted"/>
<sequence length="53" mass="5975">MKTERRLSGQLRGGFYAGYRLDTITIPNKLAVANIVLIIAVDATNDYQLMELF</sequence>
<evidence type="ECO:0000313" key="1">
    <source>
        <dbReference type="EMBL" id="AGH42765.1"/>
    </source>
</evidence>
<evidence type="ECO:0000313" key="2">
    <source>
        <dbReference type="Proteomes" id="UP000011864"/>
    </source>
</evidence>
<name>M4RGT8_9ALTE</name>
<dbReference type="AlphaFoldDB" id="M4RGT8"/>
<keyword evidence="2" id="KW-1185">Reference proteome</keyword>
<accession>M4RGT8</accession>
<gene>
    <name evidence="1" type="ORF">C427_0655</name>
</gene>
<dbReference type="EMBL" id="CP003837">
    <property type="protein sequence ID" value="AGH42765.1"/>
    <property type="molecule type" value="Genomic_DNA"/>
</dbReference>
<reference evidence="1 2" key="1">
    <citation type="journal article" date="2013" name="Genome Announc.">
        <title>Complete Genome Sequence of Glaciecola psychrophila Strain 170T.</title>
        <authorList>
            <person name="Yin J."/>
            <person name="Chen J."/>
            <person name="Liu G."/>
            <person name="Yu Y."/>
            <person name="Song L."/>
            <person name="Wang X."/>
            <person name="Qu X."/>
        </authorList>
    </citation>
    <scope>NUCLEOTIDE SEQUENCE [LARGE SCALE GENOMIC DNA]</scope>
    <source>
        <strain evidence="1 2">170</strain>
    </source>
</reference>
<dbReference type="HOGENOM" id="CLU_3064428_0_0_6"/>
<dbReference type="KEGG" id="gps:C427_0655"/>
<dbReference type="Proteomes" id="UP000011864">
    <property type="component" value="Chromosome"/>
</dbReference>
<protein>
    <submittedName>
        <fullName evidence="1">Uncharacterized protein</fullName>
    </submittedName>
</protein>
<organism evidence="1 2">
    <name type="scientific">Paraglaciecola psychrophila 170</name>
    <dbReference type="NCBI Taxonomy" id="1129794"/>
    <lineage>
        <taxon>Bacteria</taxon>
        <taxon>Pseudomonadati</taxon>
        <taxon>Pseudomonadota</taxon>
        <taxon>Gammaproteobacteria</taxon>
        <taxon>Alteromonadales</taxon>
        <taxon>Alteromonadaceae</taxon>
        <taxon>Paraglaciecola</taxon>
    </lineage>
</organism>